<comment type="subcellular location">
    <subcellularLocation>
        <location evidence="1">Nucleus</location>
    </subcellularLocation>
</comment>
<dbReference type="FunFam" id="1.20.5.170:FF:000019">
    <property type="entry name" value="BZIP family transcription factor"/>
    <property type="match status" value="1"/>
</dbReference>
<evidence type="ECO:0000256" key="7">
    <source>
        <dbReference type="ARBA" id="ARBA00023242"/>
    </source>
</evidence>
<dbReference type="InterPro" id="IPR046347">
    <property type="entry name" value="bZIP_sf"/>
</dbReference>
<feature type="coiled-coil region" evidence="8">
    <location>
        <begin position="96"/>
        <end position="164"/>
    </location>
</feature>
<evidence type="ECO:0000256" key="9">
    <source>
        <dbReference type="SAM" id="MobiDB-lite"/>
    </source>
</evidence>
<dbReference type="GO" id="GO:0003700">
    <property type="term" value="F:DNA-binding transcription factor activity"/>
    <property type="evidence" value="ECO:0007669"/>
    <property type="project" value="InterPro"/>
</dbReference>
<dbReference type="InterPro" id="IPR025422">
    <property type="entry name" value="TGA_domain"/>
</dbReference>
<dbReference type="Pfam" id="PF14144">
    <property type="entry name" value="DOG1"/>
    <property type="match status" value="1"/>
</dbReference>
<dbReference type="PROSITE" id="PS00036">
    <property type="entry name" value="BZIP_BASIC"/>
    <property type="match status" value="1"/>
</dbReference>
<feature type="domain" description="DOG1" evidence="11">
    <location>
        <begin position="144"/>
        <end position="354"/>
    </location>
</feature>
<protein>
    <submittedName>
        <fullName evidence="12">DNA-binding transcription factor</fullName>
    </submittedName>
</protein>
<comment type="caution">
    <text evidence="12">The sequence shown here is derived from an EMBL/GenBank/DDBJ whole genome shotgun (WGS) entry which is preliminary data.</text>
</comment>
<evidence type="ECO:0000256" key="1">
    <source>
        <dbReference type="ARBA" id="ARBA00004123"/>
    </source>
</evidence>
<dbReference type="EMBL" id="BAABME010004784">
    <property type="protein sequence ID" value="GAA0163539.1"/>
    <property type="molecule type" value="Genomic_DNA"/>
</dbReference>
<dbReference type="AlphaFoldDB" id="A0AAV3QIG7"/>
<keyword evidence="6" id="KW-0804">Transcription</keyword>
<dbReference type="SUPFAM" id="SSF57959">
    <property type="entry name" value="Leucine zipper domain"/>
    <property type="match status" value="1"/>
</dbReference>
<dbReference type="GO" id="GO:0005634">
    <property type="term" value="C:nucleus"/>
    <property type="evidence" value="ECO:0007669"/>
    <property type="project" value="UniProtKB-SubCell"/>
</dbReference>
<dbReference type="GO" id="GO:0006351">
    <property type="term" value="P:DNA-templated transcription"/>
    <property type="evidence" value="ECO:0007669"/>
    <property type="project" value="InterPro"/>
</dbReference>
<evidence type="ECO:0000256" key="3">
    <source>
        <dbReference type="ARBA" id="ARBA00023015"/>
    </source>
</evidence>
<name>A0AAV3QIG7_LITER</name>
<evidence type="ECO:0000256" key="6">
    <source>
        <dbReference type="ARBA" id="ARBA00023163"/>
    </source>
</evidence>
<dbReference type="Gene3D" id="1.20.5.170">
    <property type="match status" value="1"/>
</dbReference>
<dbReference type="Proteomes" id="UP001454036">
    <property type="component" value="Unassembled WGS sequence"/>
</dbReference>
<evidence type="ECO:0000256" key="8">
    <source>
        <dbReference type="SAM" id="Coils"/>
    </source>
</evidence>
<organism evidence="12 13">
    <name type="scientific">Lithospermum erythrorhizon</name>
    <name type="common">Purple gromwell</name>
    <name type="synonym">Lithospermum officinale var. erythrorhizon</name>
    <dbReference type="NCBI Taxonomy" id="34254"/>
    <lineage>
        <taxon>Eukaryota</taxon>
        <taxon>Viridiplantae</taxon>
        <taxon>Streptophyta</taxon>
        <taxon>Embryophyta</taxon>
        <taxon>Tracheophyta</taxon>
        <taxon>Spermatophyta</taxon>
        <taxon>Magnoliopsida</taxon>
        <taxon>eudicotyledons</taxon>
        <taxon>Gunneridae</taxon>
        <taxon>Pentapetalae</taxon>
        <taxon>asterids</taxon>
        <taxon>lamiids</taxon>
        <taxon>Boraginales</taxon>
        <taxon>Boraginaceae</taxon>
        <taxon>Boraginoideae</taxon>
        <taxon>Lithospermeae</taxon>
        <taxon>Lithospermum</taxon>
    </lineage>
</organism>
<keyword evidence="3" id="KW-0805">Transcription regulation</keyword>
<dbReference type="InterPro" id="IPR004827">
    <property type="entry name" value="bZIP"/>
</dbReference>
<evidence type="ECO:0000313" key="13">
    <source>
        <dbReference type="Proteomes" id="UP001454036"/>
    </source>
</evidence>
<evidence type="ECO:0000313" key="12">
    <source>
        <dbReference type="EMBL" id="GAA0163539.1"/>
    </source>
</evidence>
<evidence type="ECO:0000256" key="5">
    <source>
        <dbReference type="ARBA" id="ARBA00023159"/>
    </source>
</evidence>
<dbReference type="PANTHER" id="PTHR45693:SF7">
    <property type="entry name" value="TRANSCRIPTION FACTOR TGA7"/>
    <property type="match status" value="1"/>
</dbReference>
<evidence type="ECO:0000259" key="11">
    <source>
        <dbReference type="PROSITE" id="PS51806"/>
    </source>
</evidence>
<evidence type="ECO:0000259" key="10">
    <source>
        <dbReference type="PROSITE" id="PS50217"/>
    </source>
</evidence>
<proteinExistence type="inferred from homology"/>
<gene>
    <name evidence="12" type="ORF">LIER_19379</name>
</gene>
<dbReference type="PROSITE" id="PS51806">
    <property type="entry name" value="DOG1"/>
    <property type="match status" value="1"/>
</dbReference>
<feature type="domain" description="BZIP" evidence="10">
    <location>
        <begin position="75"/>
        <end position="119"/>
    </location>
</feature>
<keyword evidence="8" id="KW-0175">Coiled coil</keyword>
<keyword evidence="7" id="KW-0539">Nucleus</keyword>
<evidence type="ECO:0000256" key="4">
    <source>
        <dbReference type="ARBA" id="ARBA00023125"/>
    </source>
</evidence>
<keyword evidence="13" id="KW-1185">Reference proteome</keyword>
<keyword evidence="5" id="KW-0010">Activator</keyword>
<dbReference type="PANTHER" id="PTHR45693">
    <property type="entry name" value="TRANSCRIPTION FACTOR TGA9"/>
    <property type="match status" value="1"/>
</dbReference>
<feature type="region of interest" description="Disordered" evidence="9">
    <location>
        <begin position="46"/>
        <end position="70"/>
    </location>
</feature>
<reference evidence="12 13" key="1">
    <citation type="submission" date="2024-01" db="EMBL/GenBank/DDBJ databases">
        <title>The complete chloroplast genome sequence of Lithospermum erythrorhizon: insights into the phylogenetic relationship among Boraginaceae species and the maternal lineages of purple gromwells.</title>
        <authorList>
            <person name="Okada T."/>
            <person name="Watanabe K."/>
        </authorList>
    </citation>
    <scope>NUCLEOTIDE SEQUENCE [LARGE SCALE GENOMIC DNA]</scope>
</reference>
<dbReference type="GO" id="GO:0043565">
    <property type="term" value="F:sequence-specific DNA binding"/>
    <property type="evidence" value="ECO:0007669"/>
    <property type="project" value="InterPro"/>
</dbReference>
<sequence>MTSTAAQFAPSRGMGIYEPPYQMNMWEDAFRGDISPPRGTSIVAQEDIRLQNKSESTSQDPLGLSDDVEDVRSLSEKVQRRLAQNREAARKSRLRKKAYIQQLETSRLKLAQLELELERVRQQRMYIGGASGSMGFGGSVNPVIAAFEMEYAQWVEELQRKNSQLRTVLQSPISDVELQMLVETVLRHYYDLFRMKAEAARADVFYLLSGMWRTPVERFFLWLGGFKPSEIIKIIMPQIQPLAEQQQIDVGNLKHSCQQAEDALSQGMDKLQQTLSHSITLGSIVVENYGSRLASAVEKLESMESFVNQGDHLRQQALHQICRILTTRQAARGLLAFGEYFQRLQALSSLWAARPRVTIFNC</sequence>
<dbReference type="SMART" id="SM00338">
    <property type="entry name" value="BRLZ"/>
    <property type="match status" value="1"/>
</dbReference>
<dbReference type="Pfam" id="PF00170">
    <property type="entry name" value="bZIP_1"/>
    <property type="match status" value="1"/>
</dbReference>
<evidence type="ECO:0000256" key="2">
    <source>
        <dbReference type="ARBA" id="ARBA00007163"/>
    </source>
</evidence>
<keyword evidence="4 12" id="KW-0238">DNA-binding</keyword>
<dbReference type="PROSITE" id="PS50217">
    <property type="entry name" value="BZIP"/>
    <property type="match status" value="1"/>
</dbReference>
<accession>A0AAV3QIG7</accession>
<comment type="similarity">
    <text evidence="2">Belongs to the bZIP family.</text>
</comment>